<evidence type="ECO:0000256" key="2">
    <source>
        <dbReference type="SAM" id="MobiDB-lite"/>
    </source>
</evidence>
<dbReference type="OMA" id="RNEYIAD"/>
<comment type="caution">
    <text evidence="3">The sequence shown here is derived from an EMBL/GenBank/DDBJ whole genome shotgun (WGS) entry which is preliminary data.</text>
</comment>
<feature type="region of interest" description="Disordered" evidence="2">
    <location>
        <begin position="16"/>
        <end position="41"/>
    </location>
</feature>
<dbReference type="InterPro" id="IPR001611">
    <property type="entry name" value="Leu-rich_rpt"/>
</dbReference>
<evidence type="ECO:0008006" key="5">
    <source>
        <dbReference type="Google" id="ProtNLM"/>
    </source>
</evidence>
<dbReference type="SUPFAM" id="SSF52540">
    <property type="entry name" value="P-loop containing nucleoside triphosphate hydrolases"/>
    <property type="match status" value="1"/>
</dbReference>
<dbReference type="SUPFAM" id="SSF52058">
    <property type="entry name" value="L domain-like"/>
    <property type="match status" value="1"/>
</dbReference>
<name>A0AA38FP66_TAXCH</name>
<keyword evidence="4" id="KW-1185">Reference proteome</keyword>
<dbReference type="PRINTS" id="PR00364">
    <property type="entry name" value="DISEASERSIST"/>
</dbReference>
<evidence type="ECO:0000313" key="4">
    <source>
        <dbReference type="Proteomes" id="UP000824469"/>
    </source>
</evidence>
<dbReference type="Proteomes" id="UP000824469">
    <property type="component" value="Unassembled WGS sequence"/>
</dbReference>
<reference evidence="3 4" key="1">
    <citation type="journal article" date="2021" name="Nat. Plants">
        <title>The Taxus genome provides insights into paclitaxel biosynthesis.</title>
        <authorList>
            <person name="Xiong X."/>
            <person name="Gou J."/>
            <person name="Liao Q."/>
            <person name="Li Y."/>
            <person name="Zhou Q."/>
            <person name="Bi G."/>
            <person name="Li C."/>
            <person name="Du R."/>
            <person name="Wang X."/>
            <person name="Sun T."/>
            <person name="Guo L."/>
            <person name="Liang H."/>
            <person name="Lu P."/>
            <person name="Wu Y."/>
            <person name="Zhang Z."/>
            <person name="Ro D.K."/>
            <person name="Shang Y."/>
            <person name="Huang S."/>
            <person name="Yan J."/>
        </authorList>
    </citation>
    <scope>NUCLEOTIDE SEQUENCE [LARGE SCALE GENOMIC DNA]</scope>
    <source>
        <strain evidence="3">Ta-2019</strain>
    </source>
</reference>
<dbReference type="InterPro" id="IPR027417">
    <property type="entry name" value="P-loop_NTPase"/>
</dbReference>
<feature type="compositionally biased region" description="Polar residues" evidence="2">
    <location>
        <begin position="18"/>
        <end position="41"/>
    </location>
</feature>
<sequence>MRRKGLLDRLHLRHHGPSASSSAVQLNNPTSLSVPTSDNSPHIPSTVEPWKLVALPRQRAYPHHAVGIDDQVNSVIKLLQWENETNAAVAVILHGFGGTGKTTVAEAVVATLDIQGWDFSTVVPVQAEAFGEGETHKDVQFEKEQAFIYMDNFMVPGEHLQKLLVLPKINCKKLRLLLTARDEMVADVIKGCGIPTHVYPVGSLLSQDACMELLCNKMGVAGTILQIPQVNDILRICDGVPLVVERVGAYICQSLDKDEAYRRVIEWSEGGEPFSSAQEHSIEENGLVFDLDELPASAKEPFLDICSFFNGWDWDKVSCILGEDVLNALQKRALLLKKEDCTENKVTVRPIILTIARIMTKGKRFTSVHDLNKVLQGSELDDIRGIKGIWLEDNISQPFLISAKMLDLMHASLRVVALGDMVIVVDGRCTHKFKQVIYFQAGLIPYIPFHPATSQELRFLDWLPHKDDDLQLSKMSSKLKLLILNGGRYDRRFDTASAFGRLRGLKTLKMTGFKTLKNLPDEISFLTQLEELDLSGCIKLVQLPQRLGSLRALAKLNLQSCGSLQELPDSFGKLRSLKHLDLRYCQTLKHLPQDFGSLRALQELDLGELGSLEGLPSSFEKLSSLKVLNMRGCRSDLNHLPDNIRNLSVFVQIQVVGSRLASIPPSFQLAAKYSFPVSVSMADCSLLPRELCTYLKLVKDLSFRYCELLTNLPNQLTELDSLTRLDLGYCQNLERLPEGFGQLKSLAELNLEGCYSLQQLSTDFHSLASLQSLSMQRCENLEGKWMDSVVKIKTLDLINIEESQMLLMRWAEMELEKEQGQQSWRFILRTGHKKWKNVDNLYSKLLSEEYLFTDIRGEPFSLSTVEPNTLLLVMYDEQDKDSSAGSWTLLEEVVKQEHSLTPFKMIYVGKYFRQLSKGFTDRIMACASLQSDASSLLFKVLQVTTATYDYLPKFLVTEVLLDEEGRKCFSKWKNIRDSDEFLLSNSKLYSDLKKLTQPAVQKSNVKLLKALFADVAESTASSIFFRNYTESTGIDQLHGKTVLLLISVMDEHPFECLKEIYSKVISSDNLEILSIPIPVDVRGQPYCRSRLHQLELPDSDLAGFENILRNVPWPVLRNPWLLKLTVYYFIEREWGRLNPGILVVVDPNGRICHKNALPLLETWGSQVLPFSEEKMKQLEQRKQVEQESLEEHLSEYILNGLFQKWS</sequence>
<dbReference type="EMBL" id="JAHRHJ020000007">
    <property type="protein sequence ID" value="KAH9307410.1"/>
    <property type="molecule type" value="Genomic_DNA"/>
</dbReference>
<organism evidence="3 4">
    <name type="scientific">Taxus chinensis</name>
    <name type="common">Chinese yew</name>
    <name type="synonym">Taxus wallichiana var. chinensis</name>
    <dbReference type="NCBI Taxonomy" id="29808"/>
    <lineage>
        <taxon>Eukaryota</taxon>
        <taxon>Viridiplantae</taxon>
        <taxon>Streptophyta</taxon>
        <taxon>Embryophyta</taxon>
        <taxon>Tracheophyta</taxon>
        <taxon>Spermatophyta</taxon>
        <taxon>Pinopsida</taxon>
        <taxon>Pinidae</taxon>
        <taxon>Conifers II</taxon>
        <taxon>Cupressales</taxon>
        <taxon>Taxaceae</taxon>
        <taxon>Taxus</taxon>
    </lineage>
</organism>
<gene>
    <name evidence="3" type="ORF">KI387_035321</name>
</gene>
<dbReference type="Gene3D" id="3.80.10.10">
    <property type="entry name" value="Ribonuclease Inhibitor"/>
    <property type="match status" value="1"/>
</dbReference>
<dbReference type="InterPro" id="IPR032675">
    <property type="entry name" value="LRR_dom_sf"/>
</dbReference>
<keyword evidence="1" id="KW-0175">Coiled coil</keyword>
<dbReference type="PANTHER" id="PTHR36766:SF30">
    <property type="entry name" value="TIR-NBS TYPE DISEASE RESISTANCE PROTEIN-RELATED"/>
    <property type="match status" value="1"/>
</dbReference>
<accession>A0AA38FP66</accession>
<dbReference type="AlphaFoldDB" id="A0AA38FP66"/>
<feature type="coiled-coil region" evidence="1">
    <location>
        <begin position="1168"/>
        <end position="1195"/>
    </location>
</feature>
<proteinExistence type="predicted"/>
<evidence type="ECO:0000313" key="3">
    <source>
        <dbReference type="EMBL" id="KAH9307410.1"/>
    </source>
</evidence>
<dbReference type="Pfam" id="PF13855">
    <property type="entry name" value="LRR_8"/>
    <property type="match status" value="1"/>
</dbReference>
<evidence type="ECO:0000256" key="1">
    <source>
        <dbReference type="SAM" id="Coils"/>
    </source>
</evidence>
<dbReference type="Gene3D" id="3.40.50.300">
    <property type="entry name" value="P-loop containing nucleotide triphosphate hydrolases"/>
    <property type="match status" value="1"/>
</dbReference>
<protein>
    <recommendedName>
        <fullName evidence="5">NB-ARC domain-containing protein</fullName>
    </recommendedName>
</protein>
<dbReference type="GO" id="GO:0043531">
    <property type="term" value="F:ADP binding"/>
    <property type="evidence" value="ECO:0007669"/>
    <property type="project" value="InterPro"/>
</dbReference>
<dbReference type="PANTHER" id="PTHR36766">
    <property type="entry name" value="PLANT BROAD-SPECTRUM MILDEW RESISTANCE PROTEIN RPW8"/>
    <property type="match status" value="1"/>
</dbReference>